<dbReference type="RefSeq" id="WP_281898131.1">
    <property type="nucleotide sequence ID" value="NZ_BSDI01000019.1"/>
</dbReference>
<name>A0ABQ5QZW7_9ACTN</name>
<dbReference type="Proteomes" id="UP001144280">
    <property type="component" value="Unassembled WGS sequence"/>
</dbReference>
<comment type="caution">
    <text evidence="1">The sequence shown here is derived from an EMBL/GenBank/DDBJ whole genome shotgun (WGS) entry which is preliminary data.</text>
</comment>
<reference evidence="1" key="1">
    <citation type="submission" date="2022-12" db="EMBL/GenBank/DDBJ databases">
        <title>New Phytohabitans aurantiacus sp. RD004123 nov., an actinomycete isolated from soil.</title>
        <authorList>
            <person name="Triningsih D.W."/>
            <person name="Harunari E."/>
            <person name="Igarashi Y."/>
        </authorList>
    </citation>
    <scope>NUCLEOTIDE SEQUENCE</scope>
    <source>
        <strain evidence="1">RD004123</strain>
    </source>
</reference>
<proteinExistence type="predicted"/>
<evidence type="ECO:0000313" key="2">
    <source>
        <dbReference type="Proteomes" id="UP001144280"/>
    </source>
</evidence>
<sequence length="104" mass="11651">MTQPTPHEVHIATETLRTEAREWDDQSVVIGKLATKVAGMELGRIEAGLFQLVVSPYNDVVNAVRSRCQEGQTAKTEIARTLRSAADTYDREDQSNAHEIHNLY</sequence>
<evidence type="ECO:0008006" key="3">
    <source>
        <dbReference type="Google" id="ProtNLM"/>
    </source>
</evidence>
<dbReference type="Pfam" id="PF10824">
    <property type="entry name" value="T7SS_ESX_EspC"/>
    <property type="match status" value="1"/>
</dbReference>
<gene>
    <name evidence="1" type="ORF">Pa4123_41550</name>
</gene>
<accession>A0ABQ5QZW7</accession>
<dbReference type="EMBL" id="BSDI01000019">
    <property type="protein sequence ID" value="GLH98880.1"/>
    <property type="molecule type" value="Genomic_DNA"/>
</dbReference>
<protein>
    <recommendedName>
        <fullName evidence="3">ESX-1 secretion-associated protein</fullName>
    </recommendedName>
</protein>
<keyword evidence="2" id="KW-1185">Reference proteome</keyword>
<evidence type="ECO:0000313" key="1">
    <source>
        <dbReference type="EMBL" id="GLH98880.1"/>
    </source>
</evidence>
<organism evidence="1 2">
    <name type="scientific">Phytohabitans aurantiacus</name>
    <dbReference type="NCBI Taxonomy" id="3016789"/>
    <lineage>
        <taxon>Bacteria</taxon>
        <taxon>Bacillati</taxon>
        <taxon>Actinomycetota</taxon>
        <taxon>Actinomycetes</taxon>
        <taxon>Micromonosporales</taxon>
        <taxon>Micromonosporaceae</taxon>
    </lineage>
</organism>
<dbReference type="InterPro" id="IPR022536">
    <property type="entry name" value="EspC"/>
</dbReference>